<keyword evidence="4" id="KW-1185">Reference proteome</keyword>
<gene>
    <name evidence="1" type="ORF">ACED33_13550</name>
    <name evidence="2" type="ORF">CWO36_16930</name>
</gene>
<evidence type="ECO:0000313" key="2">
    <source>
        <dbReference type="EMBL" id="PTP17527.1"/>
    </source>
</evidence>
<dbReference type="SUPFAM" id="SSF54427">
    <property type="entry name" value="NTF2-like"/>
    <property type="match status" value="1"/>
</dbReference>
<dbReference type="RefSeq" id="WP_017086469.1">
    <property type="nucleotide sequence ID" value="NZ_AP025508.1"/>
</dbReference>
<dbReference type="Gene3D" id="3.10.450.50">
    <property type="match status" value="1"/>
</dbReference>
<accession>A0A1B9QCJ6</accession>
<evidence type="ECO:0000313" key="3">
    <source>
        <dbReference type="Proteomes" id="UP000244080"/>
    </source>
</evidence>
<evidence type="ECO:0000313" key="4">
    <source>
        <dbReference type="Proteomes" id="UP001569200"/>
    </source>
</evidence>
<sequence length="141" mass="16338">MTSKQVQVVKDYFKHCVDGKQTHRIGEYFAEDTMIHRPDCNKIINGLSEFEAMLKVHVTDRYESLETTFQKIVEDGHQVVVALTHRAKGADEWKGYQLNGKNVTWTSLTYFRFNDEGKVVEEIVERNELSMALQLGLNLTR</sequence>
<organism evidence="2 3">
    <name type="scientific">Vibrio splendidus</name>
    <dbReference type="NCBI Taxonomy" id="29497"/>
    <lineage>
        <taxon>Bacteria</taxon>
        <taxon>Pseudomonadati</taxon>
        <taxon>Pseudomonadota</taxon>
        <taxon>Gammaproteobacteria</taxon>
        <taxon>Vibrionales</taxon>
        <taxon>Vibrionaceae</taxon>
        <taxon>Vibrio</taxon>
    </lineage>
</organism>
<name>A0A1B9QCJ6_VIBSP</name>
<dbReference type="AlphaFoldDB" id="A0A1B9QCJ6"/>
<dbReference type="EMBL" id="PIGA01000029">
    <property type="protein sequence ID" value="PTP17527.1"/>
    <property type="molecule type" value="Genomic_DNA"/>
</dbReference>
<evidence type="ECO:0000313" key="1">
    <source>
        <dbReference type="EMBL" id="MEZ8181708.1"/>
    </source>
</evidence>
<dbReference type="EMBL" id="JBGOOW010000014">
    <property type="protein sequence ID" value="MEZ8181708.1"/>
    <property type="molecule type" value="Genomic_DNA"/>
</dbReference>
<dbReference type="GO" id="GO:0030638">
    <property type="term" value="P:polyketide metabolic process"/>
    <property type="evidence" value="ECO:0007669"/>
    <property type="project" value="InterPro"/>
</dbReference>
<reference evidence="1 4" key="2">
    <citation type="submission" date="2024-06" db="EMBL/GenBank/DDBJ databases">
        <authorList>
            <person name="Steensen K."/>
            <person name="Seneca J."/>
            <person name="Bartlau N."/>
            <person name="Yu A.X."/>
            <person name="Polz M.F."/>
        </authorList>
    </citation>
    <scope>NUCLEOTIDE SEQUENCE [LARGE SCALE GENOMIC DNA]</scope>
    <source>
        <strain evidence="1 4">1F145</strain>
    </source>
</reference>
<proteinExistence type="predicted"/>
<dbReference type="Pfam" id="PF07366">
    <property type="entry name" value="SnoaL"/>
    <property type="match status" value="1"/>
</dbReference>
<reference evidence="2 3" key="1">
    <citation type="submission" date="2017-11" db="EMBL/GenBank/DDBJ databases">
        <title>Population delineation of vibrios coincides with oyster pathogenicity.</title>
        <authorList>
            <person name="Bruto M."/>
            <person name="Labreuche Y."/>
            <person name="James A."/>
            <person name="Piel D."/>
            <person name="Chenivesse S."/>
            <person name="Petton B."/>
            <person name="Polz M.F."/>
            <person name="Le Roux F."/>
        </authorList>
    </citation>
    <scope>NUCLEOTIDE SEQUENCE [LARGE SCALE GENOMIC DNA]</scope>
    <source>
        <strain evidence="2 3">1F_55</strain>
    </source>
</reference>
<comment type="caution">
    <text evidence="2">The sequence shown here is derived from an EMBL/GenBank/DDBJ whole genome shotgun (WGS) entry which is preliminary data.</text>
</comment>
<dbReference type="InterPro" id="IPR032710">
    <property type="entry name" value="NTF2-like_dom_sf"/>
</dbReference>
<dbReference type="Proteomes" id="UP001569200">
    <property type="component" value="Unassembled WGS sequence"/>
</dbReference>
<dbReference type="Proteomes" id="UP000244080">
    <property type="component" value="Unassembled WGS sequence"/>
</dbReference>
<protein>
    <submittedName>
        <fullName evidence="1">Ester cyclase</fullName>
    </submittedName>
    <submittedName>
        <fullName evidence="2">Polyketide cyclase</fullName>
    </submittedName>
</protein>
<dbReference type="InterPro" id="IPR009959">
    <property type="entry name" value="Cyclase_SnoaL-like"/>
</dbReference>